<feature type="domain" description="Mos1 transposase HTH" evidence="1">
    <location>
        <begin position="14"/>
        <end position="58"/>
    </location>
</feature>
<evidence type="ECO:0000313" key="3">
    <source>
        <dbReference type="Proteomes" id="UP000499080"/>
    </source>
</evidence>
<name>A0A4Y2W8M1_ARAVE</name>
<protein>
    <recommendedName>
        <fullName evidence="1">Mos1 transposase HTH domain-containing protein</fullName>
    </recommendedName>
</protein>
<dbReference type="InterPro" id="IPR041426">
    <property type="entry name" value="Mos1_HTH"/>
</dbReference>
<organism evidence="2 3">
    <name type="scientific">Araneus ventricosus</name>
    <name type="common">Orbweaver spider</name>
    <name type="synonym">Epeira ventricosa</name>
    <dbReference type="NCBI Taxonomy" id="182803"/>
    <lineage>
        <taxon>Eukaryota</taxon>
        <taxon>Metazoa</taxon>
        <taxon>Ecdysozoa</taxon>
        <taxon>Arthropoda</taxon>
        <taxon>Chelicerata</taxon>
        <taxon>Arachnida</taxon>
        <taxon>Araneae</taxon>
        <taxon>Araneomorphae</taxon>
        <taxon>Entelegynae</taxon>
        <taxon>Araneoidea</taxon>
        <taxon>Araneidae</taxon>
        <taxon>Araneus</taxon>
    </lineage>
</organism>
<dbReference type="OrthoDB" id="10022101at2759"/>
<comment type="caution">
    <text evidence="2">The sequence shown here is derived from an EMBL/GenBank/DDBJ whole genome shotgun (WGS) entry which is preliminary data.</text>
</comment>
<reference evidence="2 3" key="1">
    <citation type="journal article" date="2019" name="Sci. Rep.">
        <title>Orb-weaving spider Araneus ventricosus genome elucidates the spidroin gene catalogue.</title>
        <authorList>
            <person name="Kono N."/>
            <person name="Nakamura H."/>
            <person name="Ohtoshi R."/>
            <person name="Moran D.A.P."/>
            <person name="Shinohara A."/>
            <person name="Yoshida Y."/>
            <person name="Fujiwara M."/>
            <person name="Mori M."/>
            <person name="Tomita M."/>
            <person name="Arakawa K."/>
        </authorList>
    </citation>
    <scope>NUCLEOTIDE SEQUENCE [LARGE SCALE GENOMIC DNA]</scope>
</reference>
<dbReference type="AlphaFoldDB" id="A0A4Y2W8M1"/>
<proteinExistence type="predicted"/>
<evidence type="ECO:0000313" key="2">
    <source>
        <dbReference type="EMBL" id="GBO33499.1"/>
    </source>
</evidence>
<dbReference type="Proteomes" id="UP000499080">
    <property type="component" value="Unassembled WGS sequence"/>
</dbReference>
<sequence length="126" mass="14545">MAAPFEVCTKEEERAVFRFLWSESVKGSEIHRRLSSQYGGSALSRKTVFLWIEKFKSGRTRETYSLRVKATWFAFVSSSLEPESRMFETQFDRKSIVYADLVPVKSIRLSCPYVDVVWKLEESGAG</sequence>
<gene>
    <name evidence="2" type="ORF">AVEN_178433_1</name>
</gene>
<evidence type="ECO:0000259" key="1">
    <source>
        <dbReference type="Pfam" id="PF17906"/>
    </source>
</evidence>
<keyword evidence="3" id="KW-1185">Reference proteome</keyword>
<dbReference type="Gene3D" id="1.10.10.1450">
    <property type="match status" value="1"/>
</dbReference>
<dbReference type="EMBL" id="BGPR01057083">
    <property type="protein sequence ID" value="GBO33499.1"/>
    <property type="molecule type" value="Genomic_DNA"/>
</dbReference>
<accession>A0A4Y2W8M1</accession>
<dbReference type="Pfam" id="PF17906">
    <property type="entry name" value="HTH_48"/>
    <property type="match status" value="1"/>
</dbReference>